<name>A0A0P1G5Q2_9RHOB</name>
<dbReference type="Proteomes" id="UP000054935">
    <property type="component" value="Unassembled WGS sequence"/>
</dbReference>
<dbReference type="InterPro" id="IPR018511">
    <property type="entry name" value="Hemolysin-typ_Ca-bd_CS"/>
</dbReference>
<dbReference type="InterPro" id="IPR011049">
    <property type="entry name" value="Serralysin-like_metalloprot_C"/>
</dbReference>
<evidence type="ECO:0000256" key="3">
    <source>
        <dbReference type="ARBA" id="ARBA00022525"/>
    </source>
</evidence>
<feature type="domain" description="Peptidase M10 serralysin C-terminal" evidence="5">
    <location>
        <begin position="321"/>
        <end position="446"/>
    </location>
</feature>
<gene>
    <name evidence="6" type="primary">cya_7</name>
    <name evidence="6" type="ORF">TRN7648_01306</name>
</gene>
<sequence>MATITAGPGNETVIGTPEDDVIFGLDGVTQLILADAGNDEIYGNAGGVRIEGHSGDDTILGGLDDDTILGGGGSDTLDGGLQTGRDVLDYTGEAYALTLTLATGLATVGPDTDRFMGFEEYIGTAFGDTMDGSGVTFGILFNGEGGNDSLVGGRDSDTLIGGASADTLIGGDGDDTLIGGYGDDSIDGGAGVDGALYLGFGGGITVNLSTTTAQATGAAGVDTILNVENLWSGEYNDRITGTTGENFLRLGAGADTVFGLGGADTVFGEAGNDKIQGGAGNDFLSGSFGRDVILGGEDDDFIHGGDDGDQLRGGDGQDVLIGGDGRDVLIGGDFTGGSYPGDGAADVFMFQDVTESAPGGANRDIIRDFEVGLDQIDLSSIDAVVGTSGSAFGFVGTARFSGTAGELRYFTTTASTVVRADVDGDAVADFEVLLNGAMTLSAADFVL</sequence>
<dbReference type="PROSITE" id="PS00330">
    <property type="entry name" value="HEMOLYSIN_CALCIUM"/>
    <property type="match status" value="3"/>
</dbReference>
<dbReference type="Pfam" id="PF08548">
    <property type="entry name" value="Peptidase_M10_C"/>
    <property type="match status" value="1"/>
</dbReference>
<keyword evidence="7" id="KW-1185">Reference proteome</keyword>
<evidence type="ECO:0000256" key="2">
    <source>
        <dbReference type="ARBA" id="ARBA00004613"/>
    </source>
</evidence>
<dbReference type="STRING" id="441103.TRN7648_01306"/>
<dbReference type="InterPro" id="IPR001343">
    <property type="entry name" value="Hemolysn_Ca-bd"/>
</dbReference>
<evidence type="ECO:0000313" key="7">
    <source>
        <dbReference type="Proteomes" id="UP000054935"/>
    </source>
</evidence>
<proteinExistence type="predicted"/>
<dbReference type="PANTHER" id="PTHR38340:SF1">
    <property type="entry name" value="S-LAYER PROTEIN"/>
    <property type="match status" value="1"/>
</dbReference>
<dbReference type="SUPFAM" id="SSF51120">
    <property type="entry name" value="beta-Roll"/>
    <property type="match status" value="3"/>
</dbReference>
<dbReference type="RefSeq" id="WP_058246824.1">
    <property type="nucleotide sequence ID" value="NZ_CYSE01000002.1"/>
</dbReference>
<comment type="subcellular location">
    <subcellularLocation>
        <location evidence="2">Secreted</location>
    </subcellularLocation>
</comment>
<evidence type="ECO:0000256" key="1">
    <source>
        <dbReference type="ARBA" id="ARBA00001913"/>
    </source>
</evidence>
<dbReference type="Gene3D" id="2.150.10.10">
    <property type="entry name" value="Serralysin-like metalloprotease, C-terminal"/>
    <property type="match status" value="4"/>
</dbReference>
<accession>A0A0P1G5Q2</accession>
<evidence type="ECO:0000313" key="6">
    <source>
        <dbReference type="EMBL" id="CUH77119.1"/>
    </source>
</evidence>
<dbReference type="InterPro" id="IPR050557">
    <property type="entry name" value="RTX_toxin/Mannuronan_C5-epim"/>
</dbReference>
<dbReference type="EMBL" id="CYSE01000002">
    <property type="protein sequence ID" value="CUH77119.1"/>
    <property type="molecule type" value="Genomic_DNA"/>
</dbReference>
<comment type="cofactor">
    <cofactor evidence="1">
        <name>Ca(2+)</name>
        <dbReference type="ChEBI" id="CHEBI:29108"/>
    </cofactor>
</comment>
<dbReference type="GO" id="GO:0005615">
    <property type="term" value="C:extracellular space"/>
    <property type="evidence" value="ECO:0007669"/>
    <property type="project" value="InterPro"/>
</dbReference>
<keyword evidence="3" id="KW-0964">Secreted</keyword>
<evidence type="ECO:0000259" key="5">
    <source>
        <dbReference type="Pfam" id="PF08548"/>
    </source>
</evidence>
<organism evidence="6 7">
    <name type="scientific">Tropicibacter naphthalenivorans</name>
    <dbReference type="NCBI Taxonomy" id="441103"/>
    <lineage>
        <taxon>Bacteria</taxon>
        <taxon>Pseudomonadati</taxon>
        <taxon>Pseudomonadota</taxon>
        <taxon>Alphaproteobacteria</taxon>
        <taxon>Rhodobacterales</taxon>
        <taxon>Roseobacteraceae</taxon>
        <taxon>Tropicibacter</taxon>
    </lineage>
</organism>
<keyword evidence="4" id="KW-0677">Repeat</keyword>
<protein>
    <submittedName>
        <fullName evidence="6">Cyclolysin</fullName>
    </submittedName>
</protein>
<dbReference type="AlphaFoldDB" id="A0A0P1G5Q2"/>
<reference evidence="6 7" key="1">
    <citation type="submission" date="2015-09" db="EMBL/GenBank/DDBJ databases">
        <authorList>
            <consortium name="Swine Surveillance"/>
        </authorList>
    </citation>
    <scope>NUCLEOTIDE SEQUENCE [LARGE SCALE GENOMIC DNA]</scope>
    <source>
        <strain evidence="6 7">CECT 7648</strain>
    </source>
</reference>
<dbReference type="GO" id="GO:0005509">
    <property type="term" value="F:calcium ion binding"/>
    <property type="evidence" value="ECO:0007669"/>
    <property type="project" value="InterPro"/>
</dbReference>
<dbReference type="PANTHER" id="PTHR38340">
    <property type="entry name" value="S-LAYER PROTEIN"/>
    <property type="match status" value="1"/>
</dbReference>
<evidence type="ECO:0000256" key="4">
    <source>
        <dbReference type="ARBA" id="ARBA00022737"/>
    </source>
</evidence>
<dbReference type="InterPro" id="IPR013858">
    <property type="entry name" value="Peptidase_M10B_C"/>
</dbReference>
<dbReference type="Pfam" id="PF00353">
    <property type="entry name" value="HemolysinCabind"/>
    <property type="match status" value="5"/>
</dbReference>
<dbReference type="PRINTS" id="PR00313">
    <property type="entry name" value="CABNDNGRPT"/>
</dbReference>